<name>A0ABN9WMK4_9DINO</name>
<feature type="coiled-coil region" evidence="1">
    <location>
        <begin position="152"/>
        <end position="179"/>
    </location>
</feature>
<gene>
    <name evidence="2" type="ORF">PCOR1329_LOCUS68326</name>
</gene>
<dbReference type="Proteomes" id="UP001189429">
    <property type="component" value="Unassembled WGS sequence"/>
</dbReference>
<comment type="caution">
    <text evidence="2">The sequence shown here is derived from an EMBL/GenBank/DDBJ whole genome shotgun (WGS) entry which is preliminary data.</text>
</comment>
<protein>
    <submittedName>
        <fullName evidence="2">Uncharacterized protein</fullName>
    </submittedName>
</protein>
<keyword evidence="3" id="KW-1185">Reference proteome</keyword>
<keyword evidence="1" id="KW-0175">Coiled coil</keyword>
<evidence type="ECO:0000313" key="3">
    <source>
        <dbReference type="Proteomes" id="UP001189429"/>
    </source>
</evidence>
<accession>A0ABN9WMK4</accession>
<organism evidence="2 3">
    <name type="scientific">Prorocentrum cordatum</name>
    <dbReference type="NCBI Taxonomy" id="2364126"/>
    <lineage>
        <taxon>Eukaryota</taxon>
        <taxon>Sar</taxon>
        <taxon>Alveolata</taxon>
        <taxon>Dinophyceae</taxon>
        <taxon>Prorocentrales</taxon>
        <taxon>Prorocentraceae</taxon>
        <taxon>Prorocentrum</taxon>
    </lineage>
</organism>
<evidence type="ECO:0000313" key="2">
    <source>
        <dbReference type="EMBL" id="CAK0887205.1"/>
    </source>
</evidence>
<dbReference type="EMBL" id="CAUYUJ010018908">
    <property type="protein sequence ID" value="CAK0887205.1"/>
    <property type="molecule type" value="Genomic_DNA"/>
</dbReference>
<evidence type="ECO:0000256" key="1">
    <source>
        <dbReference type="SAM" id="Coils"/>
    </source>
</evidence>
<feature type="non-terminal residue" evidence="2">
    <location>
        <position position="431"/>
    </location>
</feature>
<sequence>MGNQEALSGGEIQQLIELNKKMGNQSLATACQLRLDQRRTAVGPIPPQTQATTVDRHIKQLEKKLSADMGQYERWKNWLDAKKESVAKTRVELRDEIAKHKGLVEQLPSQVCSPAPIQQKTQVTLQELLSGNGEFLGLSSVESAFGVDGDVYEIQDSDREELAARSQQLREQISNAAKDLFGQASQKFQELKSAHKARVLRLGKKRKTNESDFNMTPEVVADSAVPGWLKSNIFTKDGTCTSTGGARALDFFILAAGLSRCLQSVETVLGTNIKTHTPVRILFHPQLVELKALQFLKPPKLPAERPVGPQPHPPDLSEVLDCANYGMELVARKAPRGQVQRRLDALYRLWGDTAEWELSQVLQTDLPIWGTRGRRPRLAWVSALDRDSRASYKDPMLFAGRWLSRSIRFLLGAMADGDVVTFNKYKHHILE</sequence>
<reference evidence="2" key="1">
    <citation type="submission" date="2023-10" db="EMBL/GenBank/DDBJ databases">
        <authorList>
            <person name="Chen Y."/>
            <person name="Shah S."/>
            <person name="Dougan E. K."/>
            <person name="Thang M."/>
            <person name="Chan C."/>
        </authorList>
    </citation>
    <scope>NUCLEOTIDE SEQUENCE [LARGE SCALE GENOMIC DNA]</scope>
</reference>
<proteinExistence type="predicted"/>